<dbReference type="Pfam" id="PF13180">
    <property type="entry name" value="PDZ_2"/>
    <property type="match status" value="1"/>
</dbReference>
<dbReference type="CDD" id="cd10839">
    <property type="entry name" value="cpPDZ1_DegP-like"/>
    <property type="match status" value="1"/>
</dbReference>
<evidence type="ECO:0000256" key="1">
    <source>
        <dbReference type="ARBA" id="ARBA00001772"/>
    </source>
</evidence>
<comment type="catalytic activity">
    <reaction evidence="1">
        <text>Acts on substrates that are at least partially unfolded. The cleavage site P1 residue is normally between a pair of hydrophobic residues, such as Val-|-Val.</text>
        <dbReference type="EC" id="3.4.21.107"/>
    </reaction>
</comment>
<evidence type="ECO:0000256" key="14">
    <source>
        <dbReference type="SAM" id="SignalP"/>
    </source>
</evidence>
<dbReference type="PROSITE" id="PS51318">
    <property type="entry name" value="TAT"/>
    <property type="match status" value="1"/>
</dbReference>
<evidence type="ECO:0000256" key="7">
    <source>
        <dbReference type="ARBA" id="ARBA00022729"/>
    </source>
</evidence>
<feature type="domain" description="PDZ" evidence="15">
    <location>
        <begin position="269"/>
        <end position="360"/>
    </location>
</feature>
<keyword evidence="11" id="KW-0720">Serine protease</keyword>
<dbReference type="EMBL" id="JBAKIA010000006">
    <property type="protein sequence ID" value="MEJ8474724.1"/>
    <property type="molecule type" value="Genomic_DNA"/>
</dbReference>
<dbReference type="RefSeq" id="WP_340274488.1">
    <property type="nucleotide sequence ID" value="NZ_JBAKIA010000006.1"/>
</dbReference>
<keyword evidence="8" id="KW-0677">Repeat</keyword>
<dbReference type="GO" id="GO:0016787">
    <property type="term" value="F:hydrolase activity"/>
    <property type="evidence" value="ECO:0007669"/>
    <property type="project" value="UniProtKB-KW"/>
</dbReference>
<dbReference type="InterPro" id="IPR006311">
    <property type="entry name" value="TAT_signal"/>
</dbReference>
<dbReference type="NCBIfam" id="TIGR02037">
    <property type="entry name" value="degP_htrA_DO"/>
    <property type="match status" value="1"/>
</dbReference>
<comment type="subcellular location">
    <subcellularLocation>
        <location evidence="2">Periplasm</location>
    </subcellularLocation>
</comment>
<accession>A0ABU8TKM7</accession>
<feature type="domain" description="PDZ" evidence="15">
    <location>
        <begin position="374"/>
        <end position="481"/>
    </location>
</feature>
<dbReference type="EC" id="3.4.21.107" evidence="4"/>
<keyword evidence="12" id="KW-0346">Stress response</keyword>
<dbReference type="Gene3D" id="2.40.10.120">
    <property type="match status" value="1"/>
</dbReference>
<dbReference type="PANTHER" id="PTHR22939:SF130">
    <property type="entry name" value="PERIPLASMIC SERINE ENDOPROTEASE DEGP-LIKE-RELATED"/>
    <property type="match status" value="1"/>
</dbReference>
<keyword evidence="17" id="KW-1185">Reference proteome</keyword>
<feature type="signal peptide" evidence="14">
    <location>
        <begin position="1"/>
        <end position="36"/>
    </location>
</feature>
<protein>
    <recommendedName>
        <fullName evidence="5">Probable periplasmic serine endoprotease DegP-like</fullName>
        <ecNumber evidence="4">3.4.21.107</ecNumber>
    </recommendedName>
    <alternativeName>
        <fullName evidence="13">Protease Do</fullName>
    </alternativeName>
</protein>
<name>A0ABU8TKM7_9HYPH</name>
<gene>
    <name evidence="16" type="ORF">V6575_11565</name>
</gene>
<evidence type="ECO:0000256" key="11">
    <source>
        <dbReference type="ARBA" id="ARBA00022825"/>
    </source>
</evidence>
<reference evidence="16 17" key="1">
    <citation type="submission" date="2024-02" db="EMBL/GenBank/DDBJ databases">
        <title>Roseibium algae sp. nov., isolated from marine alga (Grateloupia sp.), showing potential in myo-inositol conversion.</title>
        <authorList>
            <person name="Wang Y."/>
        </authorList>
    </citation>
    <scope>NUCLEOTIDE SEQUENCE [LARGE SCALE GENOMIC DNA]</scope>
    <source>
        <strain evidence="16 17">H3510</strain>
    </source>
</reference>
<dbReference type="InterPro" id="IPR011782">
    <property type="entry name" value="Pept_S1C_Do"/>
</dbReference>
<keyword evidence="6" id="KW-0645">Protease</keyword>
<evidence type="ECO:0000256" key="4">
    <source>
        <dbReference type="ARBA" id="ARBA00013035"/>
    </source>
</evidence>
<evidence type="ECO:0000256" key="6">
    <source>
        <dbReference type="ARBA" id="ARBA00022670"/>
    </source>
</evidence>
<dbReference type="Proteomes" id="UP001385499">
    <property type="component" value="Unassembled WGS sequence"/>
</dbReference>
<keyword evidence="10 16" id="KW-0378">Hydrolase</keyword>
<keyword evidence="9" id="KW-0574">Periplasm</keyword>
<dbReference type="PANTHER" id="PTHR22939">
    <property type="entry name" value="SERINE PROTEASE FAMILY S1C HTRA-RELATED"/>
    <property type="match status" value="1"/>
</dbReference>
<organism evidence="16 17">
    <name type="scientific">Roseibium algae</name>
    <dbReference type="NCBI Taxonomy" id="3123038"/>
    <lineage>
        <taxon>Bacteria</taxon>
        <taxon>Pseudomonadati</taxon>
        <taxon>Pseudomonadota</taxon>
        <taxon>Alphaproteobacteria</taxon>
        <taxon>Hyphomicrobiales</taxon>
        <taxon>Stappiaceae</taxon>
        <taxon>Roseibium</taxon>
    </lineage>
</organism>
<comment type="caution">
    <text evidence="16">The sequence shown here is derived from an EMBL/GenBank/DDBJ whole genome shotgun (WGS) entry which is preliminary data.</text>
</comment>
<proteinExistence type="inferred from homology"/>
<dbReference type="InterPro" id="IPR001478">
    <property type="entry name" value="PDZ"/>
</dbReference>
<dbReference type="PROSITE" id="PS50106">
    <property type="entry name" value="PDZ"/>
    <property type="match status" value="2"/>
</dbReference>
<dbReference type="PRINTS" id="PR00834">
    <property type="entry name" value="PROTEASES2C"/>
</dbReference>
<dbReference type="Pfam" id="PF13365">
    <property type="entry name" value="Trypsin_2"/>
    <property type="match status" value="1"/>
</dbReference>
<evidence type="ECO:0000256" key="9">
    <source>
        <dbReference type="ARBA" id="ARBA00022764"/>
    </source>
</evidence>
<dbReference type="InterPro" id="IPR009003">
    <property type="entry name" value="Peptidase_S1_PA"/>
</dbReference>
<evidence type="ECO:0000256" key="5">
    <source>
        <dbReference type="ARBA" id="ARBA00013958"/>
    </source>
</evidence>
<dbReference type="InterPro" id="IPR036034">
    <property type="entry name" value="PDZ_sf"/>
</dbReference>
<keyword evidence="7 14" id="KW-0732">Signal</keyword>
<evidence type="ECO:0000256" key="8">
    <source>
        <dbReference type="ARBA" id="ARBA00022737"/>
    </source>
</evidence>
<evidence type="ECO:0000256" key="2">
    <source>
        <dbReference type="ARBA" id="ARBA00004418"/>
    </source>
</evidence>
<comment type="similarity">
    <text evidence="3">Belongs to the peptidase S1C family.</text>
</comment>
<feature type="chain" id="PRO_5046867279" description="Probable periplasmic serine endoprotease DegP-like" evidence="14">
    <location>
        <begin position="37"/>
        <end position="494"/>
    </location>
</feature>
<evidence type="ECO:0000259" key="15">
    <source>
        <dbReference type="PROSITE" id="PS50106"/>
    </source>
</evidence>
<dbReference type="SUPFAM" id="SSF50494">
    <property type="entry name" value="Trypsin-like serine proteases"/>
    <property type="match status" value="1"/>
</dbReference>
<evidence type="ECO:0000256" key="3">
    <source>
        <dbReference type="ARBA" id="ARBA00010541"/>
    </source>
</evidence>
<evidence type="ECO:0000256" key="12">
    <source>
        <dbReference type="ARBA" id="ARBA00023016"/>
    </source>
</evidence>
<evidence type="ECO:0000313" key="16">
    <source>
        <dbReference type="EMBL" id="MEJ8474724.1"/>
    </source>
</evidence>
<dbReference type="SUPFAM" id="SSF50156">
    <property type="entry name" value="PDZ domain-like"/>
    <property type="match status" value="2"/>
</dbReference>
<dbReference type="SMART" id="SM00228">
    <property type="entry name" value="PDZ"/>
    <property type="match status" value="2"/>
</dbReference>
<evidence type="ECO:0000313" key="17">
    <source>
        <dbReference type="Proteomes" id="UP001385499"/>
    </source>
</evidence>
<dbReference type="InterPro" id="IPR001940">
    <property type="entry name" value="Peptidase_S1C"/>
</dbReference>
<sequence>MATHFFRRNLVTLKSMAAAAMLGGLVALQPFQVAHAQGPVSVADLAEKLGDAVVNISTSQTVQAERSVPMPQVPDGSPFQEFFEEFFNKQNKGEDRPRRVQSLGSGFVIDGTAGIIITNNHVIEGADEITVNFNDGSQLEAELIGTDEKTDIAVLKVTPETPLVDVSFGDSEAIRVGDWVMAIGNPFGLGGTVTVGIVSAQNRDIHSGPYDNFIQTDASINRGNSGGPLFDMDGKVIGINTAIISPSGGSIGIGFAIPAKTATRVITQLREFGETRRGWLGVRIQEVTDEIAESLGMDEASGALVAGVSEDGPAAAAEIEPGDIILEFDGKPVETMRELPRMVAETAIGKAVDVIVLRKGEKVPLQVTLGRLEEVATDESSEDEATTDEPAAPAQKEVLGMILSEIDDAIRKEFKIEDDVTGVVVKQVAPGSSAEEKRVQAGDVIKEVAQEAVSTPEDVIEQVEKLKEAGRRSALLLLSNQTGELRFVPVRIGE</sequence>
<evidence type="ECO:0000256" key="10">
    <source>
        <dbReference type="ARBA" id="ARBA00022801"/>
    </source>
</evidence>
<evidence type="ECO:0000256" key="13">
    <source>
        <dbReference type="ARBA" id="ARBA00032850"/>
    </source>
</evidence>
<dbReference type="Pfam" id="PF00595">
    <property type="entry name" value="PDZ"/>
    <property type="match status" value="1"/>
</dbReference>
<dbReference type="Gene3D" id="2.30.42.10">
    <property type="match status" value="2"/>
</dbReference>